<accession>A0AAV7PQT0</accession>
<dbReference type="EMBL" id="JANPWB010000011">
    <property type="protein sequence ID" value="KAJ1130425.1"/>
    <property type="molecule type" value="Genomic_DNA"/>
</dbReference>
<dbReference type="Proteomes" id="UP001066276">
    <property type="component" value="Chromosome 7"/>
</dbReference>
<feature type="region of interest" description="Disordered" evidence="1">
    <location>
        <begin position="1"/>
        <end position="27"/>
    </location>
</feature>
<evidence type="ECO:0000256" key="1">
    <source>
        <dbReference type="SAM" id="MobiDB-lite"/>
    </source>
</evidence>
<dbReference type="AlphaFoldDB" id="A0AAV7PQT0"/>
<reference evidence="2" key="1">
    <citation type="journal article" date="2022" name="bioRxiv">
        <title>Sequencing and chromosome-scale assembly of the giantPleurodeles waltlgenome.</title>
        <authorList>
            <person name="Brown T."/>
            <person name="Elewa A."/>
            <person name="Iarovenko S."/>
            <person name="Subramanian E."/>
            <person name="Araus A.J."/>
            <person name="Petzold A."/>
            <person name="Susuki M."/>
            <person name="Suzuki K.-i.T."/>
            <person name="Hayashi T."/>
            <person name="Toyoda A."/>
            <person name="Oliveira C."/>
            <person name="Osipova E."/>
            <person name="Leigh N.D."/>
            <person name="Simon A."/>
            <person name="Yun M.H."/>
        </authorList>
    </citation>
    <scope>NUCLEOTIDE SEQUENCE</scope>
    <source>
        <strain evidence="2">20211129_DDA</strain>
        <tissue evidence="2">Liver</tissue>
    </source>
</reference>
<keyword evidence="3" id="KW-1185">Reference proteome</keyword>
<gene>
    <name evidence="2" type="ORF">NDU88_008778</name>
</gene>
<organism evidence="2 3">
    <name type="scientific">Pleurodeles waltl</name>
    <name type="common">Iberian ribbed newt</name>
    <dbReference type="NCBI Taxonomy" id="8319"/>
    <lineage>
        <taxon>Eukaryota</taxon>
        <taxon>Metazoa</taxon>
        <taxon>Chordata</taxon>
        <taxon>Craniata</taxon>
        <taxon>Vertebrata</taxon>
        <taxon>Euteleostomi</taxon>
        <taxon>Amphibia</taxon>
        <taxon>Batrachia</taxon>
        <taxon>Caudata</taxon>
        <taxon>Salamandroidea</taxon>
        <taxon>Salamandridae</taxon>
        <taxon>Pleurodelinae</taxon>
        <taxon>Pleurodeles</taxon>
    </lineage>
</organism>
<comment type="caution">
    <text evidence="2">The sequence shown here is derived from an EMBL/GenBank/DDBJ whole genome shotgun (WGS) entry which is preliminary data.</text>
</comment>
<name>A0AAV7PQT0_PLEWA</name>
<protein>
    <submittedName>
        <fullName evidence="2">Uncharacterized protein</fullName>
    </submittedName>
</protein>
<proteinExistence type="predicted"/>
<sequence length="106" mass="11252">MPDQKEGQIPSGERGNPDPGQSRNAAAAAVLATAEIADLHCQPAAKSHESFRSSVRALHFPSSEHTTDGLRTWGDSTSSKGNFGIVNQEELTFSGGEHVYIIICSS</sequence>
<evidence type="ECO:0000313" key="2">
    <source>
        <dbReference type="EMBL" id="KAJ1130425.1"/>
    </source>
</evidence>
<evidence type="ECO:0000313" key="3">
    <source>
        <dbReference type="Proteomes" id="UP001066276"/>
    </source>
</evidence>